<keyword evidence="4 10" id="KW-0547">Nucleotide-binding</keyword>
<dbReference type="InterPro" id="IPR044492">
    <property type="entry name" value="P_typ_ATPase_HD_dom"/>
</dbReference>
<feature type="compositionally biased region" description="Basic and acidic residues" evidence="11">
    <location>
        <begin position="1065"/>
        <end position="1080"/>
    </location>
</feature>
<dbReference type="NCBIfam" id="TIGR01494">
    <property type="entry name" value="ATPase_P-type"/>
    <property type="match status" value="2"/>
</dbReference>
<dbReference type="InterPro" id="IPR023298">
    <property type="entry name" value="ATPase_P-typ_TM_dom_sf"/>
</dbReference>
<evidence type="ECO:0000256" key="3">
    <source>
        <dbReference type="ARBA" id="ARBA00022692"/>
    </source>
</evidence>
<dbReference type="SFLD" id="SFLDS00003">
    <property type="entry name" value="Haloacid_Dehalogenase"/>
    <property type="match status" value="1"/>
</dbReference>
<keyword evidence="10" id="KW-0813">Transport</keyword>
<dbReference type="PRINTS" id="PR00120">
    <property type="entry name" value="HATPASE"/>
</dbReference>
<evidence type="ECO:0000256" key="9">
    <source>
        <dbReference type="ARBA" id="ARBA00048122"/>
    </source>
</evidence>
<evidence type="ECO:0000256" key="2">
    <source>
        <dbReference type="ARBA" id="ARBA00008804"/>
    </source>
</evidence>
<comment type="catalytic activity">
    <reaction evidence="9 10">
        <text>ATP + H2O + H(+)(in) = ADP + phosphate + 2 H(+)(out)</text>
        <dbReference type="Rhea" id="RHEA:20852"/>
        <dbReference type="ChEBI" id="CHEBI:15377"/>
        <dbReference type="ChEBI" id="CHEBI:15378"/>
        <dbReference type="ChEBI" id="CHEBI:30616"/>
        <dbReference type="ChEBI" id="CHEBI:43474"/>
        <dbReference type="ChEBI" id="CHEBI:456216"/>
        <dbReference type="EC" id="7.1.2.1"/>
    </reaction>
</comment>
<dbReference type="InterPro" id="IPR008250">
    <property type="entry name" value="ATPase_P-typ_transduc_dom_A_sf"/>
</dbReference>
<dbReference type="SFLD" id="SFLDG00002">
    <property type="entry name" value="C1.7:_P-type_atpase_like"/>
    <property type="match status" value="1"/>
</dbReference>
<evidence type="ECO:0000313" key="13">
    <source>
        <dbReference type="EMBL" id="CAL5224909.1"/>
    </source>
</evidence>
<dbReference type="SUPFAM" id="SSF81653">
    <property type="entry name" value="Calcium ATPase, transduction domain A"/>
    <property type="match status" value="1"/>
</dbReference>
<keyword evidence="10" id="KW-0406">Ion transport</keyword>
<dbReference type="NCBIfam" id="TIGR01647">
    <property type="entry name" value="ATPase-IIIA_H"/>
    <property type="match status" value="1"/>
</dbReference>
<feature type="transmembrane region" description="Helical" evidence="10">
    <location>
        <begin position="280"/>
        <end position="300"/>
    </location>
</feature>
<feature type="transmembrane region" description="Helical" evidence="10">
    <location>
        <begin position="320"/>
        <end position="348"/>
    </location>
</feature>
<dbReference type="CDD" id="cd02076">
    <property type="entry name" value="P-type_ATPase_H"/>
    <property type="match status" value="1"/>
</dbReference>
<evidence type="ECO:0000256" key="7">
    <source>
        <dbReference type="ARBA" id="ARBA00022989"/>
    </source>
</evidence>
<feature type="compositionally biased region" description="Basic and acidic residues" evidence="11">
    <location>
        <begin position="1"/>
        <end position="12"/>
    </location>
</feature>
<dbReference type="Gene3D" id="2.70.150.10">
    <property type="entry name" value="Calcium-transporting ATPase, cytoplasmic transduction domain A"/>
    <property type="match status" value="1"/>
</dbReference>
<evidence type="ECO:0000256" key="6">
    <source>
        <dbReference type="ARBA" id="ARBA00022967"/>
    </source>
</evidence>
<dbReference type="PANTHER" id="PTHR42861">
    <property type="entry name" value="CALCIUM-TRANSPORTING ATPASE"/>
    <property type="match status" value="1"/>
</dbReference>
<dbReference type="Gene3D" id="3.40.50.1000">
    <property type="entry name" value="HAD superfamily/HAD-like"/>
    <property type="match status" value="1"/>
</dbReference>
<keyword evidence="6 10" id="KW-1278">Translocase</keyword>
<organism evidence="13 14">
    <name type="scientific">Coccomyxa viridis</name>
    <dbReference type="NCBI Taxonomy" id="1274662"/>
    <lineage>
        <taxon>Eukaryota</taxon>
        <taxon>Viridiplantae</taxon>
        <taxon>Chlorophyta</taxon>
        <taxon>core chlorophytes</taxon>
        <taxon>Trebouxiophyceae</taxon>
        <taxon>Trebouxiophyceae incertae sedis</taxon>
        <taxon>Coccomyxaceae</taxon>
        <taxon>Coccomyxa</taxon>
    </lineage>
</organism>
<comment type="similarity">
    <text evidence="2 10">Belongs to the cation transport ATPase (P-type) (TC 3.A.3) family. Type IIIA subfamily.</text>
</comment>
<dbReference type="InterPro" id="IPR004014">
    <property type="entry name" value="ATPase_P-typ_cation-transptr_N"/>
</dbReference>
<keyword evidence="7 10" id="KW-1133">Transmembrane helix</keyword>
<reference evidence="13 14" key="1">
    <citation type="submission" date="2024-06" db="EMBL/GenBank/DDBJ databases">
        <authorList>
            <person name="Kraege A."/>
            <person name="Thomma B."/>
        </authorList>
    </citation>
    <scope>NUCLEOTIDE SEQUENCE [LARGE SCALE GENOMIC DNA]</scope>
</reference>
<feature type="transmembrane region" description="Helical" evidence="10">
    <location>
        <begin position="886"/>
        <end position="910"/>
    </location>
</feature>
<dbReference type="InterPro" id="IPR006534">
    <property type="entry name" value="P-type_ATPase_IIIA"/>
</dbReference>
<keyword evidence="3 10" id="KW-0812">Transmembrane</keyword>
<evidence type="ECO:0000256" key="4">
    <source>
        <dbReference type="ARBA" id="ARBA00022741"/>
    </source>
</evidence>
<comment type="caution">
    <text evidence="10">Lacks conserved residue(s) required for the propagation of feature annotation.</text>
</comment>
<evidence type="ECO:0000256" key="10">
    <source>
        <dbReference type="RuleBase" id="RU362083"/>
    </source>
</evidence>
<dbReference type="Pfam" id="PF00122">
    <property type="entry name" value="E1-E2_ATPase"/>
    <property type="match status" value="1"/>
</dbReference>
<name>A0ABP1G0W6_9CHLO</name>
<dbReference type="EMBL" id="CAXHTA020000011">
    <property type="protein sequence ID" value="CAL5224909.1"/>
    <property type="molecule type" value="Genomic_DNA"/>
</dbReference>
<keyword evidence="5 10" id="KW-0067">ATP-binding</keyword>
<feature type="transmembrane region" description="Helical" evidence="10">
    <location>
        <begin position="717"/>
        <end position="737"/>
    </location>
</feature>
<feature type="region of interest" description="Disordered" evidence="11">
    <location>
        <begin position="1"/>
        <end position="46"/>
    </location>
</feature>
<feature type="transmembrane region" description="Helical" evidence="10">
    <location>
        <begin position="125"/>
        <end position="144"/>
    </location>
</feature>
<dbReference type="InterPro" id="IPR023299">
    <property type="entry name" value="ATPase_P-typ_cyto_dom_N"/>
</dbReference>
<dbReference type="EC" id="7.1.2.1" evidence="10"/>
<accession>A0ABP1G0W6</accession>
<dbReference type="PROSITE" id="PS00154">
    <property type="entry name" value="ATPASE_E1_E2"/>
    <property type="match status" value="1"/>
</dbReference>
<feature type="domain" description="Cation-transporting P-type ATPase N-terminal" evidence="12">
    <location>
        <begin position="52"/>
        <end position="124"/>
    </location>
</feature>
<dbReference type="InterPro" id="IPR036412">
    <property type="entry name" value="HAD-like_sf"/>
</dbReference>
<evidence type="ECO:0000313" key="14">
    <source>
        <dbReference type="Proteomes" id="UP001497392"/>
    </source>
</evidence>
<gene>
    <name evidence="13" type="primary">g7674</name>
    <name evidence="13" type="ORF">VP750_LOCUS6568</name>
</gene>
<feature type="transmembrane region" description="Helical" evidence="10">
    <location>
        <begin position="952"/>
        <end position="975"/>
    </location>
</feature>
<evidence type="ECO:0000256" key="5">
    <source>
        <dbReference type="ARBA" id="ARBA00022840"/>
    </source>
</evidence>
<dbReference type="SUPFAM" id="SSF81665">
    <property type="entry name" value="Calcium ATPase, transmembrane domain M"/>
    <property type="match status" value="1"/>
</dbReference>
<dbReference type="Proteomes" id="UP001497392">
    <property type="component" value="Unassembled WGS sequence"/>
</dbReference>
<evidence type="ECO:0000256" key="1">
    <source>
        <dbReference type="ARBA" id="ARBA00004141"/>
    </source>
</evidence>
<dbReference type="InterPro" id="IPR023214">
    <property type="entry name" value="HAD_sf"/>
</dbReference>
<dbReference type="InterPro" id="IPR018303">
    <property type="entry name" value="ATPase_P-typ_P_site"/>
</dbReference>
<feature type="region of interest" description="Disordered" evidence="11">
    <location>
        <begin position="1058"/>
        <end position="1080"/>
    </location>
</feature>
<evidence type="ECO:0000259" key="12">
    <source>
        <dbReference type="SMART" id="SM00831"/>
    </source>
</evidence>
<dbReference type="Pfam" id="PF00690">
    <property type="entry name" value="Cation_ATPase_N"/>
    <property type="match status" value="1"/>
</dbReference>
<comment type="caution">
    <text evidence="13">The sequence shown here is derived from an EMBL/GenBank/DDBJ whole genome shotgun (WGS) entry which is preliminary data.</text>
</comment>
<protein>
    <recommendedName>
        <fullName evidence="10">Plasma membrane ATPase</fullName>
        <ecNumber evidence="10">7.1.2.1</ecNumber>
    </recommendedName>
</protein>
<dbReference type="SMART" id="SM00831">
    <property type="entry name" value="Cation_ATPase_N"/>
    <property type="match status" value="1"/>
</dbReference>
<evidence type="ECO:0000256" key="8">
    <source>
        <dbReference type="ARBA" id="ARBA00023136"/>
    </source>
</evidence>
<sequence length="1080" mass="117654">MAENGVKKEEKAPNGVAANGATMPVAKEEKKEGKEDAPSTAAPAPGTGKAVDFAKISIEEAFTTLKVTDAGLDSAEVKRRIDQYGYNKLPESTRNPFFVYLGYLWNPLSWAMEVAAILAIILLDYADFCLIIALLLVNATISYVEESNADKAIKALTAALAPKARVKRNGKVESIEAKELVPGDIVIIQFGNIVPADVKLLGVGGSDEVPMQIDQAALTGESLPAKKFSGNVAFSGSTVKQGEKEALVYATGENTFFGRAAALISGTHNVANLQKIMTRIGGTCLVTIGIWCVIELAVQFGRYGHICKMGSEGCPTLTNMLVIIVGGIPIAMPTVLSVTLALGAYKLAKEGAIVARMSAVEEMAGMDILCSDKTGTLTLNQLSVDKNSCLVMPGYDLNQALMWGALSANIVSEEPIDMVLHESYDGNQTLWDDWTLEKFVPFNPTDKYTIAVVKNKQSGQQKRIMKGAPQVVLRHSHNADQIGDEVRGKITEFALRGFRALGVAVTDDISHKPNDAKWDFVVLLPLFDPPRHDTKETIEKCIEKGISVKMVTGDQLLIGKETAKQLGMGTNMYTTEVIMAAKEGRTENLPEELAHCKDVDALVEHADGFAEVFPEHKFEIVAILKGRRHIVGMTGDGVNDAPALKKADVGIAVDGATDAARGAADIVLTRPGLSVIVSAIIGARKIFQRMTTYSKYTVAMTFRVCFTFGLLTVIYNWYFPTILIVLLAVFNDGAMIALSKDRVIASPVPNHWDLKSIFIVGIVYGLYLTLSSWVLFHVATGMTFFADKCHLADLNTTPQVLSAYCQSAFQATDAPLSSIPIYAGQMAGKEGNTQAITVMDQCMTEQRYVRDSITRSLIYNQVSISGQALVFVVRTSNWSLISRAGMLTYVAFFAAQVGSTLIAALGFAGYTHPKDEWNFYGGQFVRLSDGYMPAFLPSLNNQVPISGTEGEYTSSVIGCTYYVIVAWIWSLIWYLGLDPIKWMMMYALNEDGVRNKSAHKEAKRAAVQEKPEEPQGVGGFERVSYSNPLGRRSVTAQTQKPHFLERASVVMVDHESGLTRAPTDNLEHHSLEFKDTHDKK</sequence>
<dbReference type="Pfam" id="PF00702">
    <property type="entry name" value="Hydrolase"/>
    <property type="match status" value="1"/>
</dbReference>
<proteinExistence type="inferred from homology"/>
<feature type="compositionally biased region" description="Basic and acidic residues" evidence="11">
    <location>
        <begin position="26"/>
        <end position="37"/>
    </location>
</feature>
<comment type="subcellular location">
    <subcellularLocation>
        <location evidence="10">Cell membrane</location>
        <topology evidence="10">Multi-pass membrane protein</topology>
    </subcellularLocation>
    <subcellularLocation>
        <location evidence="1">Membrane</location>
        <topology evidence="1">Multi-pass membrane protein</topology>
    </subcellularLocation>
</comment>
<dbReference type="SFLD" id="SFLDF00027">
    <property type="entry name" value="p-type_atpase"/>
    <property type="match status" value="1"/>
</dbReference>
<keyword evidence="10" id="KW-0375">Hydrogen ion transport</keyword>
<dbReference type="InterPro" id="IPR059000">
    <property type="entry name" value="ATPase_P-type_domA"/>
</dbReference>
<dbReference type="InterPro" id="IPR001757">
    <property type="entry name" value="P_typ_ATPase"/>
</dbReference>
<feature type="transmembrane region" description="Helical" evidence="10">
    <location>
        <begin position="757"/>
        <end position="776"/>
    </location>
</feature>
<dbReference type="PRINTS" id="PR00119">
    <property type="entry name" value="CATATPASE"/>
</dbReference>
<evidence type="ECO:0000256" key="11">
    <source>
        <dbReference type="SAM" id="MobiDB-lite"/>
    </source>
</evidence>
<keyword evidence="14" id="KW-1185">Reference proteome</keyword>
<keyword evidence="8 10" id="KW-0472">Membrane</keyword>
<dbReference type="Gene3D" id="1.20.1110.10">
    <property type="entry name" value="Calcium-transporting ATPase, transmembrane domain"/>
    <property type="match status" value="1"/>
</dbReference>
<dbReference type="Gene3D" id="3.40.1110.10">
    <property type="entry name" value="Calcium-transporting ATPase, cytoplasmic domain N"/>
    <property type="match status" value="1"/>
</dbReference>
<dbReference type="SUPFAM" id="SSF56784">
    <property type="entry name" value="HAD-like"/>
    <property type="match status" value="1"/>
</dbReference>
<keyword evidence="10" id="KW-0460">Magnesium</keyword>